<feature type="transmembrane region" description="Helical" evidence="2">
    <location>
        <begin position="165"/>
        <end position="186"/>
    </location>
</feature>
<evidence type="ECO:0000259" key="3">
    <source>
        <dbReference type="Pfam" id="PF20152"/>
    </source>
</evidence>
<dbReference type="EMBL" id="SFCI01000554">
    <property type="protein sequence ID" value="TFY79137.1"/>
    <property type="molecule type" value="Genomic_DNA"/>
</dbReference>
<evidence type="ECO:0000313" key="4">
    <source>
        <dbReference type="EMBL" id="TFY79137.1"/>
    </source>
</evidence>
<sequence length="308" mass="34189">MHEIIGLRELFQTLAPPVAPVRARSPPLLYHSLSLSAAGARPSPSALAPRHPVRRPLAIPLHSNRYRLLFLAWRIRQLSHSLWLFAIIAVFSFGQGALGCAGAIGALQTPNINQFTHLIPVVDSWLAIAVLTDGMITILLSRYLWLSRTGRSRTDRVIWRIIRSAVETAAFSSVFCIMDLVCFTVLQSTNFHLIFALPMGRLYSATLMTTLNNRVSLRHQFDQNSASETSFNVAFTSSNAHRDQFASNNPQTDQFASNNAHPMKMYLKFKSLQSPETIATQDADVENDIGDGEHGGDRSDKLKVVPVV</sequence>
<keyword evidence="2" id="KW-0812">Transmembrane</keyword>
<keyword evidence="5" id="KW-1185">Reference proteome</keyword>
<dbReference type="OrthoDB" id="2562493at2759"/>
<feature type="domain" description="DUF6534" evidence="3">
    <location>
        <begin position="129"/>
        <end position="215"/>
    </location>
</feature>
<dbReference type="AlphaFoldDB" id="A0A4Y9ZYH4"/>
<dbReference type="PANTHER" id="PTHR40465">
    <property type="entry name" value="CHROMOSOME 1, WHOLE GENOME SHOTGUN SEQUENCE"/>
    <property type="match status" value="1"/>
</dbReference>
<feature type="region of interest" description="Disordered" evidence="1">
    <location>
        <begin position="286"/>
        <end position="308"/>
    </location>
</feature>
<evidence type="ECO:0000256" key="1">
    <source>
        <dbReference type="SAM" id="MobiDB-lite"/>
    </source>
</evidence>
<accession>A0A4Y9ZYH4</accession>
<protein>
    <recommendedName>
        <fullName evidence="3">DUF6534 domain-containing protein</fullName>
    </recommendedName>
</protein>
<reference evidence="4 5" key="1">
    <citation type="submission" date="2019-02" db="EMBL/GenBank/DDBJ databases">
        <title>Genome sequencing of the rare red list fungi Hericium alpestre (H. flagellum).</title>
        <authorList>
            <person name="Buettner E."/>
            <person name="Kellner H."/>
        </authorList>
    </citation>
    <scope>NUCLEOTIDE SEQUENCE [LARGE SCALE GENOMIC DNA]</scope>
    <source>
        <strain evidence="4 5">DSM 108284</strain>
    </source>
</reference>
<organism evidence="4 5">
    <name type="scientific">Hericium alpestre</name>
    <dbReference type="NCBI Taxonomy" id="135208"/>
    <lineage>
        <taxon>Eukaryota</taxon>
        <taxon>Fungi</taxon>
        <taxon>Dikarya</taxon>
        <taxon>Basidiomycota</taxon>
        <taxon>Agaricomycotina</taxon>
        <taxon>Agaricomycetes</taxon>
        <taxon>Russulales</taxon>
        <taxon>Hericiaceae</taxon>
        <taxon>Hericium</taxon>
    </lineage>
</organism>
<keyword evidence="2" id="KW-0472">Membrane</keyword>
<dbReference type="Proteomes" id="UP000298061">
    <property type="component" value="Unassembled WGS sequence"/>
</dbReference>
<feature type="transmembrane region" description="Helical" evidence="2">
    <location>
        <begin position="124"/>
        <end position="145"/>
    </location>
</feature>
<evidence type="ECO:0000313" key="5">
    <source>
        <dbReference type="Proteomes" id="UP000298061"/>
    </source>
</evidence>
<proteinExistence type="predicted"/>
<comment type="caution">
    <text evidence="4">The sequence shown here is derived from an EMBL/GenBank/DDBJ whole genome shotgun (WGS) entry which is preliminary data.</text>
</comment>
<dbReference type="InterPro" id="IPR045339">
    <property type="entry name" value="DUF6534"/>
</dbReference>
<gene>
    <name evidence="4" type="ORF">EWM64_g4878</name>
</gene>
<feature type="compositionally biased region" description="Basic and acidic residues" evidence="1">
    <location>
        <begin position="291"/>
        <end position="308"/>
    </location>
</feature>
<feature type="transmembrane region" description="Helical" evidence="2">
    <location>
        <begin position="82"/>
        <end position="104"/>
    </location>
</feature>
<dbReference type="STRING" id="135208.A0A4Y9ZYH4"/>
<dbReference type="Pfam" id="PF20152">
    <property type="entry name" value="DUF6534"/>
    <property type="match status" value="1"/>
</dbReference>
<evidence type="ECO:0000256" key="2">
    <source>
        <dbReference type="SAM" id="Phobius"/>
    </source>
</evidence>
<dbReference type="PANTHER" id="PTHR40465:SF1">
    <property type="entry name" value="DUF6534 DOMAIN-CONTAINING PROTEIN"/>
    <property type="match status" value="1"/>
</dbReference>
<keyword evidence="2" id="KW-1133">Transmembrane helix</keyword>
<name>A0A4Y9ZYH4_9AGAM</name>